<protein>
    <recommendedName>
        <fullName evidence="4 12">Cell division protein FtsX</fullName>
    </recommendedName>
</protein>
<keyword evidence="11 12" id="KW-0131">Cell cycle</keyword>
<keyword evidence="6 12" id="KW-0997">Cell inner membrane</keyword>
<dbReference type="GO" id="GO:0051301">
    <property type="term" value="P:cell division"/>
    <property type="evidence" value="ECO:0007669"/>
    <property type="project" value="UniProtKB-KW"/>
</dbReference>
<gene>
    <name evidence="16" type="primary">ftsX</name>
    <name evidence="16" type="ORF">DRW07_18045</name>
</gene>
<keyword evidence="8 13" id="KW-0812">Transmembrane</keyword>
<evidence type="ECO:0000259" key="14">
    <source>
        <dbReference type="Pfam" id="PF02687"/>
    </source>
</evidence>
<dbReference type="Proteomes" id="UP000275281">
    <property type="component" value="Unassembled WGS sequence"/>
</dbReference>
<name>A0A3N5XY77_9ALTE</name>
<evidence type="ECO:0000256" key="4">
    <source>
        <dbReference type="ARBA" id="ARBA00021907"/>
    </source>
</evidence>
<dbReference type="PIRSF" id="PIRSF003097">
    <property type="entry name" value="FtsX"/>
    <property type="match status" value="1"/>
</dbReference>
<evidence type="ECO:0000256" key="11">
    <source>
        <dbReference type="ARBA" id="ARBA00023306"/>
    </source>
</evidence>
<dbReference type="PANTHER" id="PTHR47755:SF1">
    <property type="entry name" value="CELL DIVISION PROTEIN FTSX"/>
    <property type="match status" value="1"/>
</dbReference>
<comment type="subcellular location">
    <subcellularLocation>
        <location evidence="1">Cell inner membrane</location>
        <topology evidence="1">Multi-pass membrane protein</topology>
    </subcellularLocation>
</comment>
<dbReference type="OrthoDB" id="9813411at2"/>
<keyword evidence="5 12" id="KW-1003">Cell membrane</keyword>
<feature type="transmembrane region" description="Helical" evidence="13">
    <location>
        <begin position="292"/>
        <end position="316"/>
    </location>
</feature>
<dbReference type="NCBIfam" id="TIGR00439">
    <property type="entry name" value="FtsX_Gneg"/>
    <property type="match status" value="1"/>
</dbReference>
<evidence type="ECO:0000256" key="10">
    <source>
        <dbReference type="ARBA" id="ARBA00023136"/>
    </source>
</evidence>
<evidence type="ECO:0000313" key="16">
    <source>
        <dbReference type="EMBL" id="RPJ64826.1"/>
    </source>
</evidence>
<dbReference type="InterPro" id="IPR004513">
    <property type="entry name" value="FtsX"/>
</dbReference>
<evidence type="ECO:0000256" key="8">
    <source>
        <dbReference type="ARBA" id="ARBA00022692"/>
    </source>
</evidence>
<accession>A0A3N5XY77</accession>
<proteinExistence type="inferred from homology"/>
<dbReference type="EMBL" id="RPOK01000007">
    <property type="protein sequence ID" value="RPJ64826.1"/>
    <property type="molecule type" value="Genomic_DNA"/>
</dbReference>
<evidence type="ECO:0000256" key="13">
    <source>
        <dbReference type="SAM" id="Phobius"/>
    </source>
</evidence>
<dbReference type="GO" id="GO:0005886">
    <property type="term" value="C:plasma membrane"/>
    <property type="evidence" value="ECO:0007669"/>
    <property type="project" value="UniProtKB-SubCell"/>
</dbReference>
<comment type="similarity">
    <text evidence="2 12">Belongs to the ABC-4 integral membrane protein family. FtsX subfamily.</text>
</comment>
<dbReference type="InterPro" id="IPR047590">
    <property type="entry name" value="FtsX_proteobact-type"/>
</dbReference>
<evidence type="ECO:0000256" key="1">
    <source>
        <dbReference type="ARBA" id="ARBA00004429"/>
    </source>
</evidence>
<evidence type="ECO:0000256" key="12">
    <source>
        <dbReference type="PIRNR" id="PIRNR003097"/>
    </source>
</evidence>
<evidence type="ECO:0000256" key="3">
    <source>
        <dbReference type="ARBA" id="ARBA00011160"/>
    </source>
</evidence>
<keyword evidence="7 12" id="KW-0132">Cell division</keyword>
<feature type="domain" description="FtsX extracellular" evidence="15">
    <location>
        <begin position="84"/>
        <end position="164"/>
    </location>
</feature>
<evidence type="ECO:0000313" key="17">
    <source>
        <dbReference type="Proteomes" id="UP000275281"/>
    </source>
</evidence>
<dbReference type="InterPro" id="IPR003838">
    <property type="entry name" value="ABC3_permease_C"/>
</dbReference>
<feature type="transmembrane region" description="Helical" evidence="13">
    <location>
        <begin position="49"/>
        <end position="69"/>
    </location>
</feature>
<dbReference type="GO" id="GO:0032153">
    <property type="term" value="C:cell division site"/>
    <property type="evidence" value="ECO:0007669"/>
    <property type="project" value="TreeGrafter"/>
</dbReference>
<keyword evidence="10 12" id="KW-0472">Membrane</keyword>
<sequence length="326" mass="35899">MSILFSQRKQASGSRKVGLVQRVFMFFVSHVRQAVGSLGELWRQPTASLMTVAVLGLSITLPGTLYIMVKNIEKMTTGWDQAAEISLFLKDTTSAVAAQQLVARLSAWPEIDSVVFIPADDALTEFKSLSGLGDALAYLPDNPLPDVVLVSPSVEASAPAPARELLNKLTSQREVDVGKLDVEWLERLYAVVNIARDLVMLIGALLFVSVVLIIGNTIRLNILSKRDEILVMKLVGATDAFIHRPFLYTGFWYGFLGGMLAWVAIILILWWMDNSIQQFANLYEKQFHITGLTSTALFVLLGLSILLGVIGSAISVQRHVREIEPS</sequence>
<reference evidence="16 17" key="1">
    <citation type="submission" date="2018-11" db="EMBL/GenBank/DDBJ databases">
        <authorList>
            <person name="Ye M.-Q."/>
            <person name="Du Z.-J."/>
        </authorList>
    </citation>
    <scope>NUCLEOTIDE SEQUENCE [LARGE SCALE GENOMIC DNA]</scope>
    <source>
        <strain evidence="16 17">U0105</strain>
    </source>
</reference>
<comment type="function">
    <text evidence="12">Part of the ABC transporter FtsEX involved in cellular division.</text>
</comment>
<dbReference type="AlphaFoldDB" id="A0A3N5XY77"/>
<comment type="caution">
    <text evidence="16">The sequence shown here is derived from an EMBL/GenBank/DDBJ whole genome shotgun (WGS) entry which is preliminary data.</text>
</comment>
<comment type="subunit">
    <text evidence="3">Forms a membrane-associated complex with FtsE.</text>
</comment>
<organism evidence="16 17">
    <name type="scientific">Alteromonas sediminis</name>
    <dbReference type="NCBI Taxonomy" id="2259342"/>
    <lineage>
        <taxon>Bacteria</taxon>
        <taxon>Pseudomonadati</taxon>
        <taxon>Pseudomonadota</taxon>
        <taxon>Gammaproteobacteria</taxon>
        <taxon>Alteromonadales</taxon>
        <taxon>Alteromonadaceae</taxon>
        <taxon>Alteromonas/Salinimonas group</taxon>
        <taxon>Alteromonas</taxon>
    </lineage>
</organism>
<dbReference type="Pfam" id="PF02687">
    <property type="entry name" value="FtsX"/>
    <property type="match status" value="1"/>
</dbReference>
<dbReference type="Pfam" id="PF18075">
    <property type="entry name" value="FtsX_ECD"/>
    <property type="match status" value="1"/>
</dbReference>
<feature type="domain" description="ABC3 transporter permease C-terminal" evidence="14">
    <location>
        <begin position="201"/>
        <end position="318"/>
    </location>
</feature>
<feature type="transmembrane region" description="Helical" evidence="13">
    <location>
        <begin position="251"/>
        <end position="271"/>
    </location>
</feature>
<dbReference type="RefSeq" id="WP_124029348.1">
    <property type="nucleotide sequence ID" value="NZ_JBHRSN010000012.1"/>
</dbReference>
<keyword evidence="9 13" id="KW-1133">Transmembrane helix</keyword>
<evidence type="ECO:0000256" key="6">
    <source>
        <dbReference type="ARBA" id="ARBA00022519"/>
    </source>
</evidence>
<feature type="transmembrane region" description="Helical" evidence="13">
    <location>
        <begin position="198"/>
        <end position="218"/>
    </location>
</feature>
<dbReference type="PANTHER" id="PTHR47755">
    <property type="entry name" value="CELL DIVISION PROTEIN FTSX"/>
    <property type="match status" value="1"/>
</dbReference>
<evidence type="ECO:0000256" key="2">
    <source>
        <dbReference type="ARBA" id="ARBA00007379"/>
    </source>
</evidence>
<keyword evidence="17" id="KW-1185">Reference proteome</keyword>
<evidence type="ECO:0000256" key="7">
    <source>
        <dbReference type="ARBA" id="ARBA00022618"/>
    </source>
</evidence>
<dbReference type="InterPro" id="IPR040690">
    <property type="entry name" value="FtsX_ECD"/>
</dbReference>
<dbReference type="Gene3D" id="3.30.70.3040">
    <property type="match status" value="1"/>
</dbReference>
<evidence type="ECO:0000256" key="9">
    <source>
        <dbReference type="ARBA" id="ARBA00022989"/>
    </source>
</evidence>
<evidence type="ECO:0000259" key="15">
    <source>
        <dbReference type="Pfam" id="PF18075"/>
    </source>
</evidence>
<evidence type="ECO:0000256" key="5">
    <source>
        <dbReference type="ARBA" id="ARBA00022475"/>
    </source>
</evidence>